<dbReference type="EMBL" id="BRXX01000184">
    <property type="protein sequence ID" value="GMH96454.1"/>
    <property type="molecule type" value="Genomic_DNA"/>
</dbReference>
<dbReference type="Gene3D" id="1.25.10.10">
    <property type="entry name" value="Leucine-rich Repeat Variant"/>
    <property type="match status" value="2"/>
</dbReference>
<evidence type="ECO:0000259" key="6">
    <source>
        <dbReference type="Pfam" id="PF12859"/>
    </source>
</evidence>
<comment type="caution">
    <text evidence="9">The sequence shown here is derived from an EMBL/GenBank/DDBJ whole genome shotgun (WGS) entry which is preliminary data.</text>
</comment>
<feature type="region of interest" description="Disordered" evidence="5">
    <location>
        <begin position="343"/>
        <end position="371"/>
    </location>
</feature>
<evidence type="ECO:0000256" key="3">
    <source>
        <dbReference type="ARBA" id="ARBA00022776"/>
    </source>
</evidence>
<dbReference type="InterPro" id="IPR041221">
    <property type="entry name" value="APC1_C"/>
</dbReference>
<feature type="compositionally biased region" description="Polar residues" evidence="5">
    <location>
        <begin position="351"/>
        <end position="366"/>
    </location>
</feature>
<evidence type="ECO:0008006" key="11">
    <source>
        <dbReference type="Google" id="ProtNLM"/>
    </source>
</evidence>
<dbReference type="Proteomes" id="UP001165160">
    <property type="component" value="Unassembled WGS sequence"/>
</dbReference>
<sequence>MLLTNLHACSLPPSSCLCVTKSSSDTFVRHATDGATDGTDGTLTGTLTGATDAQHKQLLTQVPPQIPQDPNTQPTQPLDLSPDSHLNVTHTTDEVLQLVTDPPSENNAHGRRKTRVIWRTFSQIPMHPDMHLNANAPSLPPLTSPNIRTYEITPPSPGCSKPHTITATWANFYDTKPPNSTSSTTLTGLTYDVTSRSLCVLSSPSLLQVHTAGGGIVDVPLPFESDAIFPSYSHGLFIQRCPTEDDSSIINGRGGIEHAFVEPPDLPAMNLDEDEDVSDVEIKLPPKTNRLTSPPPAIPLPPLDTTLPSQDRSQVPNSPLPSLFTLRHPLDELKPVAAFTLTDDDIDPSVDESNPPQDTSQASDAAQPSPPLLTDAYETLVYIHGEDPSAPHPPFAVTYHKKLHRHAVWALQDAPPPPLPPPLTDLPFPGKVDSNPIANAALTDLTQTLRNKNSANLTSSSVPRVAILAATLSSNNHGPHTPAGSTLQSHNEALASALGVGSDHPELLNTTVISTHSNHNLEDGPADQPSMSQSNQLNSDLVQTAQFLNPENTELHPHSALTCVWAEPPSSSQSPSTTVFPSTDLDGFPLLSLLSDGKLKVLELTVDEHTGAVCGATTAGEIPCKAAQPVTASTTPGGIDTILLNHENKLFLHSGMTELVECNFQLPSRVATVITGVKFAVEDRVHLFYKTSDDPSTTKSIRVKVSLSLSSMSPLGETVLHALGSTLPPSLAVTIRADCVSAAQALADPLSPIPDSRNLTDPAWFGVCTVLKAMLGGSGAAGEEGAETDLQSLISSDFAKNYLKSNPTLANSFSGVIKSCVSSASSLSSKTHPLIEAAILERIPLPSVPSAKEQIATIFDTLHLVYEDSKLSLNRWEWLSPLSELLQFFAVSCGDADDFVKHYRLDKPYDEQGLPPPAAAVVSLVRSGLTTFDEPPSIMDWLFSCVTEPSAASRVFPAIPPCDTSRRICRLYCIIFDSQNSDLLSGFSETDEMQVDDEEGQGAAPTYSPSERVVLALLDERMSLDDLHNVPPGVVIPILEAIHETRQNPPSDWPAAAYYLIGREDMSKMQAVADGMVEKPKPYSPDARYAASMTSPSLDQNKEEEIGIDPEDKDGLFLVEKFSSMLFTSTDRVKEAARLLRSSVPIFLKVERPPEVTDHEYEQRKQAKLLLLCSRSMAAPIGRGMLTLGTCSPLLAEALPIPQICLAGRVPPTNATMQLDTSTCPPQMTAWPDFHNGVAAGLRLGTEKGVSRTWIVYNKPNPTEAVEQPPVNNSHGGLLFALGLRKHLGALAMTDIYEYLTQGNDTTTVGVLLGMAASKRATCDPSVSKMLCLHIPSLLPPPFMEMDVSSVAQIAAVAGVGILYQGSAHRLMTEFLLGEIGRKPTSDKIADREAYVLAAGFALGMVNLGKGKSGASAGLQDLKIEERLTQYLVGGRDQASAGSNGRLGEESQRCSRIFEGESINVDVTSPGATMALGLLHIKSGNKSVANRLSLPSTLSELDTVRPDFLLLRVVSRALVMWDTNVEPTLAWVQKQIPSVVLNAWEKLGDTSNYFRAAFGIANIDINRQNGREGEGLPNKGSIDSGGKAPSVFDQQSVKQAYVHIVAGACFALGLRFAGTGDARAKEVIVEQLLMLKKLREDKDRLTVARRPALAIVDLCVGTAAVSLGLVMAGTGDQDAMKIFSELRVKCEAGVTYGTHGCIASAIGLLFLGGGSCTLGRSNEDIAALLVAFYPRWPIATTDNQFYLQALRHLYALAVKESSVECIDVDSNAPVFVPVVYRNRNRGGEEVKAMSPLLLNSDVDELRLDSDRYYSMIVPANSLRNRSRITLFVKRKIGHLTYKQDPHGKQALQVGNLQTFTEDAELLQFSKLFCDDDSVQRFERKLPGLGTFGEFCKEKLLSIAEKPEALHLLLGLRYAVESLPVTKNPLQVQNLRVCVALSEAAEAQGREAEGEGEELMEAIFVQLIRENVEIFFESGLGSEEGLQQWNRSINE</sequence>
<dbReference type="GO" id="GO:0060090">
    <property type="term" value="F:molecular adaptor activity"/>
    <property type="evidence" value="ECO:0007669"/>
    <property type="project" value="TreeGrafter"/>
</dbReference>
<dbReference type="GO" id="GO:0005680">
    <property type="term" value="C:anaphase-promoting complex"/>
    <property type="evidence" value="ECO:0007669"/>
    <property type="project" value="InterPro"/>
</dbReference>
<evidence type="ECO:0000256" key="5">
    <source>
        <dbReference type="SAM" id="MobiDB-lite"/>
    </source>
</evidence>
<gene>
    <name evidence="9" type="ORF">TrVE_jg10140</name>
</gene>
<evidence type="ECO:0000313" key="9">
    <source>
        <dbReference type="EMBL" id="GMH96454.1"/>
    </source>
</evidence>
<evidence type="ECO:0000259" key="7">
    <source>
        <dbReference type="Pfam" id="PF18122"/>
    </source>
</evidence>
<evidence type="ECO:0000259" key="8">
    <source>
        <dbReference type="Pfam" id="PF20518"/>
    </source>
</evidence>
<feature type="region of interest" description="Disordered" evidence="5">
    <location>
        <begin position="285"/>
        <end position="320"/>
    </location>
</feature>
<dbReference type="PANTHER" id="PTHR12827:SF3">
    <property type="entry name" value="ANAPHASE-PROMOTING COMPLEX SUBUNIT 1"/>
    <property type="match status" value="1"/>
</dbReference>
<proteinExistence type="inferred from homology"/>
<feature type="domain" description="Anaphase-promoting complex subunit 1 C-terminal" evidence="7">
    <location>
        <begin position="1857"/>
        <end position="1977"/>
    </location>
</feature>
<dbReference type="Pfam" id="PF18122">
    <property type="entry name" value="APC1_C"/>
    <property type="match status" value="1"/>
</dbReference>
<keyword evidence="10" id="KW-1185">Reference proteome</keyword>
<reference evidence="10" key="1">
    <citation type="journal article" date="2023" name="Commun. Biol.">
        <title>Genome analysis of Parmales, the sister group of diatoms, reveals the evolutionary specialization of diatoms from phago-mixotrophs to photoautotrophs.</title>
        <authorList>
            <person name="Ban H."/>
            <person name="Sato S."/>
            <person name="Yoshikawa S."/>
            <person name="Yamada K."/>
            <person name="Nakamura Y."/>
            <person name="Ichinomiya M."/>
            <person name="Sato N."/>
            <person name="Blanc-Mathieu R."/>
            <person name="Endo H."/>
            <person name="Kuwata A."/>
            <person name="Ogata H."/>
        </authorList>
    </citation>
    <scope>NUCLEOTIDE SEQUENCE [LARGE SCALE GENOMIC DNA]</scope>
    <source>
        <strain evidence="10">NIES 3699</strain>
    </source>
</reference>
<comment type="similarity">
    <text evidence="1">Belongs to the APC1 family.</text>
</comment>
<keyword evidence="2" id="KW-0132">Cell division</keyword>
<keyword evidence="3" id="KW-0498">Mitosis</keyword>
<dbReference type="GO" id="GO:0051301">
    <property type="term" value="P:cell division"/>
    <property type="evidence" value="ECO:0007669"/>
    <property type="project" value="UniProtKB-KW"/>
</dbReference>
<dbReference type="InterPro" id="IPR046794">
    <property type="entry name" value="Apc1_MidN"/>
</dbReference>
<evidence type="ECO:0000313" key="10">
    <source>
        <dbReference type="Proteomes" id="UP001165160"/>
    </source>
</evidence>
<dbReference type="PANTHER" id="PTHR12827">
    <property type="entry name" value="MEIOTIC CHECKPOINT REGULATOR TSG24 FAMILY MEMBER"/>
    <property type="match status" value="1"/>
</dbReference>
<dbReference type="GO" id="GO:0070979">
    <property type="term" value="P:protein K11-linked ubiquitination"/>
    <property type="evidence" value="ECO:0007669"/>
    <property type="project" value="TreeGrafter"/>
</dbReference>
<dbReference type="GO" id="GO:0007091">
    <property type="term" value="P:metaphase/anaphase transition of mitotic cell cycle"/>
    <property type="evidence" value="ECO:0007669"/>
    <property type="project" value="TreeGrafter"/>
</dbReference>
<dbReference type="InterPro" id="IPR024990">
    <property type="entry name" value="Apc1"/>
</dbReference>
<organism evidence="9 10">
    <name type="scientific">Triparma verrucosa</name>
    <dbReference type="NCBI Taxonomy" id="1606542"/>
    <lineage>
        <taxon>Eukaryota</taxon>
        <taxon>Sar</taxon>
        <taxon>Stramenopiles</taxon>
        <taxon>Ochrophyta</taxon>
        <taxon>Bolidophyceae</taxon>
        <taxon>Parmales</taxon>
        <taxon>Triparmaceae</taxon>
        <taxon>Triparma</taxon>
    </lineage>
</organism>
<feature type="domain" description="Anaphase-promoting complex subunit 1 middle" evidence="8">
    <location>
        <begin position="839"/>
        <end position="1068"/>
    </location>
</feature>
<feature type="domain" description="Anaphase-promoting complex subunit 1 N-terminal" evidence="6">
    <location>
        <begin position="185"/>
        <end position="412"/>
    </location>
</feature>
<dbReference type="InterPro" id="IPR049255">
    <property type="entry name" value="Apc1_N"/>
</dbReference>
<dbReference type="GO" id="GO:0031145">
    <property type="term" value="P:anaphase-promoting complex-dependent catabolic process"/>
    <property type="evidence" value="ECO:0007669"/>
    <property type="project" value="TreeGrafter"/>
</dbReference>
<dbReference type="Pfam" id="PF12859">
    <property type="entry name" value="ANAPC1"/>
    <property type="match status" value="1"/>
</dbReference>
<name>A0A9W7EXT1_9STRA</name>
<evidence type="ECO:0000256" key="4">
    <source>
        <dbReference type="ARBA" id="ARBA00023306"/>
    </source>
</evidence>
<dbReference type="Pfam" id="PF20518">
    <property type="entry name" value="Apc1_MidN"/>
    <property type="match status" value="1"/>
</dbReference>
<evidence type="ECO:0000256" key="1">
    <source>
        <dbReference type="ARBA" id="ARBA00010547"/>
    </source>
</evidence>
<evidence type="ECO:0000256" key="2">
    <source>
        <dbReference type="ARBA" id="ARBA00022618"/>
    </source>
</evidence>
<feature type="compositionally biased region" description="Pro residues" evidence="5">
    <location>
        <begin position="293"/>
        <end position="302"/>
    </location>
</feature>
<accession>A0A9W7EXT1</accession>
<keyword evidence="4" id="KW-0131">Cell cycle</keyword>
<dbReference type="InterPro" id="IPR011989">
    <property type="entry name" value="ARM-like"/>
</dbReference>
<protein>
    <recommendedName>
        <fullName evidence="11">Anaphase-promoting complex subunit 1</fullName>
    </recommendedName>
</protein>